<dbReference type="EMBL" id="AYYC01000731">
    <property type="protein sequence ID" value="ETK03666.1"/>
    <property type="molecule type" value="Genomic_DNA"/>
</dbReference>
<dbReference type="AlphaFoldDB" id="W2CB24"/>
<keyword evidence="4" id="KW-0233">DNA recombination</keyword>
<dbReference type="PROSITE" id="PS51898">
    <property type="entry name" value="TYR_RECOMBINASE"/>
    <property type="match status" value="1"/>
</dbReference>
<evidence type="ECO:0000256" key="1">
    <source>
        <dbReference type="ARBA" id="ARBA00008857"/>
    </source>
</evidence>
<feature type="domain" description="Core-binding (CB)" evidence="7">
    <location>
        <begin position="112"/>
        <end position="195"/>
    </location>
</feature>
<accession>W2CB24</accession>
<dbReference type="InterPro" id="IPR002104">
    <property type="entry name" value="Integrase_catalytic"/>
</dbReference>
<organism evidence="8 9">
    <name type="scientific">Tannerella sp. oral taxon BU063 isolate Cell 5</name>
    <dbReference type="NCBI Taxonomy" id="1410950"/>
    <lineage>
        <taxon>Bacteria</taxon>
        <taxon>Pseudomonadati</taxon>
        <taxon>Bacteroidota</taxon>
        <taxon>Bacteroidia</taxon>
        <taxon>Bacteroidales</taxon>
        <taxon>Tannerellaceae</taxon>
        <taxon>Tannerella</taxon>
    </lineage>
</organism>
<dbReference type="GO" id="GO:0006310">
    <property type="term" value="P:DNA recombination"/>
    <property type="evidence" value="ECO:0007669"/>
    <property type="project" value="UniProtKB-KW"/>
</dbReference>
<evidence type="ECO:0000256" key="3">
    <source>
        <dbReference type="ARBA" id="ARBA00023125"/>
    </source>
</evidence>
<evidence type="ECO:0000256" key="5">
    <source>
        <dbReference type="PROSITE-ProRule" id="PRU01248"/>
    </source>
</evidence>
<dbReference type="GO" id="GO:0015074">
    <property type="term" value="P:DNA integration"/>
    <property type="evidence" value="ECO:0007669"/>
    <property type="project" value="UniProtKB-KW"/>
</dbReference>
<dbReference type="InterPro" id="IPR044068">
    <property type="entry name" value="CB"/>
</dbReference>
<evidence type="ECO:0000259" key="6">
    <source>
        <dbReference type="PROSITE" id="PS51898"/>
    </source>
</evidence>
<gene>
    <name evidence="8" type="ORF">T229_12510</name>
</gene>
<keyword evidence="2" id="KW-0229">DNA integration</keyword>
<dbReference type="InterPro" id="IPR011010">
    <property type="entry name" value="DNA_brk_join_enz"/>
</dbReference>
<dbReference type="PATRIC" id="fig|1410950.3.peg.1906"/>
<sequence>MLIRYSIRFLLRPKPSADGRVGLRMRVHIYGVGSVDIETGAAVLPSDWDKDARRAHTDRAVNRAIDEYTAVAKEVFGRFEFVEKRVPTQDEFRALFLELSGRGGRALSDERPRLADLYEEYIRTVCVQNSWTQATLRKVQTVGRHLMASRPPRYINDLTEESLQRFISRLLRAGMRNTTVAKDYAFVRWFLSWASKRGYYTGNLHQTFKPRLKGTDGNAREIIYLTIPEMDRLRACQIPDNQKHLEQTRDVFLFCCYTSLRYSDVAALKVEDVKEGYITVVTQKTSDGLKIELNRHAQAIIDKYHGKRFRGDRALPVISNQKMNDYLKELGRMAGIDAPTRVVYFRGEQRFDEYHPKWELLTTHCARRTFVVTALQLGIPVEVIIRWTGHSSYEAMKPYVAIVDDLKKKEMDKFNAL</sequence>
<reference evidence="8 9" key="1">
    <citation type="submission" date="2013-11" db="EMBL/GenBank/DDBJ databases">
        <title>Single cell genomics of uncultured Tannerella BU063 (oral taxon 286).</title>
        <authorList>
            <person name="Beall C.J."/>
            <person name="Campbell A.G."/>
            <person name="Griffen A.L."/>
            <person name="Podar M."/>
            <person name="Leys E.J."/>
        </authorList>
    </citation>
    <scope>NUCLEOTIDE SEQUENCE [LARGE SCALE GENOMIC DNA]</scope>
    <source>
        <strain evidence="8">Cell 5</strain>
    </source>
</reference>
<proteinExistence type="inferred from homology"/>
<dbReference type="PROSITE" id="PS51900">
    <property type="entry name" value="CB"/>
    <property type="match status" value="1"/>
</dbReference>
<dbReference type="InterPro" id="IPR010998">
    <property type="entry name" value="Integrase_recombinase_N"/>
</dbReference>
<evidence type="ECO:0000256" key="2">
    <source>
        <dbReference type="ARBA" id="ARBA00022908"/>
    </source>
</evidence>
<dbReference type="PANTHER" id="PTHR30349:SF64">
    <property type="entry name" value="PROPHAGE INTEGRASE INTD-RELATED"/>
    <property type="match status" value="1"/>
</dbReference>
<dbReference type="GO" id="GO:0003677">
    <property type="term" value="F:DNA binding"/>
    <property type="evidence" value="ECO:0007669"/>
    <property type="project" value="UniProtKB-UniRule"/>
</dbReference>
<dbReference type="Proteomes" id="UP000018872">
    <property type="component" value="Unassembled WGS sequence"/>
</dbReference>
<dbReference type="Gene3D" id="1.10.150.130">
    <property type="match status" value="1"/>
</dbReference>
<feature type="domain" description="Tyr recombinase" evidence="6">
    <location>
        <begin position="220"/>
        <end position="412"/>
    </location>
</feature>
<comment type="caution">
    <text evidence="8">The sequence shown here is derived from an EMBL/GenBank/DDBJ whole genome shotgun (WGS) entry which is preliminary data.</text>
</comment>
<dbReference type="Gene3D" id="1.10.443.10">
    <property type="entry name" value="Intergrase catalytic core"/>
    <property type="match status" value="1"/>
</dbReference>
<dbReference type="PANTHER" id="PTHR30349">
    <property type="entry name" value="PHAGE INTEGRASE-RELATED"/>
    <property type="match status" value="1"/>
</dbReference>
<keyword evidence="3 5" id="KW-0238">DNA-binding</keyword>
<name>W2CB24_9BACT</name>
<evidence type="ECO:0000256" key="4">
    <source>
        <dbReference type="ARBA" id="ARBA00023172"/>
    </source>
</evidence>
<evidence type="ECO:0000313" key="9">
    <source>
        <dbReference type="Proteomes" id="UP000018872"/>
    </source>
</evidence>
<protein>
    <submittedName>
        <fullName evidence="8">Integrase</fullName>
    </submittedName>
</protein>
<evidence type="ECO:0000259" key="7">
    <source>
        <dbReference type="PROSITE" id="PS51900"/>
    </source>
</evidence>
<evidence type="ECO:0000313" key="8">
    <source>
        <dbReference type="EMBL" id="ETK03666.1"/>
    </source>
</evidence>
<dbReference type="InterPro" id="IPR013762">
    <property type="entry name" value="Integrase-like_cat_sf"/>
</dbReference>
<dbReference type="SUPFAM" id="SSF56349">
    <property type="entry name" value="DNA breaking-rejoining enzymes"/>
    <property type="match status" value="1"/>
</dbReference>
<dbReference type="CDD" id="cd01185">
    <property type="entry name" value="INTN1_C_like"/>
    <property type="match status" value="1"/>
</dbReference>
<dbReference type="InterPro" id="IPR050090">
    <property type="entry name" value="Tyrosine_recombinase_XerCD"/>
</dbReference>
<comment type="similarity">
    <text evidence="1">Belongs to the 'phage' integrase family.</text>
</comment>
<dbReference type="Pfam" id="PF00589">
    <property type="entry name" value="Phage_integrase"/>
    <property type="match status" value="1"/>
</dbReference>